<geneLocation type="plasmid" evidence="4 5">
    <name>unnamed</name>
</geneLocation>
<reference evidence="5" key="1">
    <citation type="submission" date="2017-05" db="EMBL/GenBank/DDBJ databases">
        <authorList>
            <person name="Ray J."/>
            <person name="Price M."/>
            <person name="Deutschbauer A."/>
        </authorList>
    </citation>
    <scope>NUCLEOTIDE SEQUENCE [LARGE SCALE GENOMIC DNA]</scope>
    <source>
        <strain evidence="5">DSM 19842</strain>
        <plasmid evidence="5">unnamed</plasmid>
    </source>
</reference>
<dbReference type="EMBL" id="CP021236">
    <property type="protein sequence ID" value="ARS38144.1"/>
    <property type="molecule type" value="Genomic_DNA"/>
</dbReference>
<feature type="domain" description="DUF2231" evidence="3">
    <location>
        <begin position="61"/>
        <end position="195"/>
    </location>
</feature>
<dbReference type="AlphaFoldDB" id="A0A1X9YZK8"/>
<feature type="region of interest" description="Disordered" evidence="1">
    <location>
        <begin position="15"/>
        <end position="47"/>
    </location>
</feature>
<accession>A0A1X9YZK8</accession>
<keyword evidence="2" id="KW-1133">Transmembrane helix</keyword>
<gene>
    <name evidence="4" type="ORF">CA264_21610</name>
</gene>
<proteinExistence type="predicted"/>
<keyword evidence="2" id="KW-0812">Transmembrane</keyword>
<dbReference type="STRING" id="709015.GCA_000472485_00132"/>
<feature type="transmembrane region" description="Helical" evidence="2">
    <location>
        <begin position="135"/>
        <end position="153"/>
    </location>
</feature>
<keyword evidence="5" id="KW-1185">Reference proteome</keyword>
<sequence length="208" mass="22530">MLLVSAALYAHVGEKSERSSEAVSSQQESSTGHEQHHQDSSKTEGWDHPENVTADFADFPNLHPLFVHFPVVLLPFAALFQLLGLLYFKREFSGVVLIMVTAGFIGGLVAATFVHPHVGELPAHAQQVYERHDTLATWTLWLSGGAIVLKAGSHFLLHRKRWAEGVVALVLLGAAVTVSMAGHLGSQLAFIEGVGPQGQYLESEGHAH</sequence>
<dbReference type="Pfam" id="PF09990">
    <property type="entry name" value="DUF2231"/>
    <property type="match status" value="1"/>
</dbReference>
<evidence type="ECO:0000256" key="2">
    <source>
        <dbReference type="SAM" id="Phobius"/>
    </source>
</evidence>
<evidence type="ECO:0000256" key="1">
    <source>
        <dbReference type="SAM" id="MobiDB-lite"/>
    </source>
</evidence>
<protein>
    <recommendedName>
        <fullName evidence="3">DUF2231 domain-containing protein</fullName>
    </recommendedName>
</protein>
<evidence type="ECO:0000313" key="5">
    <source>
        <dbReference type="Proteomes" id="UP000266292"/>
    </source>
</evidence>
<feature type="compositionally biased region" description="Basic and acidic residues" evidence="1">
    <location>
        <begin position="31"/>
        <end position="47"/>
    </location>
</feature>
<name>A0A1X9YZK8_9BACT</name>
<keyword evidence="2" id="KW-0472">Membrane</keyword>
<feature type="compositionally biased region" description="Low complexity" evidence="1">
    <location>
        <begin position="21"/>
        <end position="30"/>
    </location>
</feature>
<dbReference type="InterPro" id="IPR019251">
    <property type="entry name" value="DUF2231_TM"/>
</dbReference>
<organism evidence="4 5">
    <name type="scientific">Pontibacter actiniarum</name>
    <dbReference type="NCBI Taxonomy" id="323450"/>
    <lineage>
        <taxon>Bacteria</taxon>
        <taxon>Pseudomonadati</taxon>
        <taxon>Bacteroidota</taxon>
        <taxon>Cytophagia</taxon>
        <taxon>Cytophagales</taxon>
        <taxon>Hymenobacteraceae</taxon>
        <taxon>Pontibacter</taxon>
    </lineage>
</organism>
<feature type="transmembrane region" description="Helical" evidence="2">
    <location>
        <begin position="165"/>
        <end position="184"/>
    </location>
</feature>
<dbReference type="OrthoDB" id="9792840at2"/>
<dbReference type="KEGG" id="pact:CA264_21610"/>
<dbReference type="Proteomes" id="UP000266292">
    <property type="component" value="Plasmid unnamed"/>
</dbReference>
<keyword evidence="4" id="KW-0614">Plasmid</keyword>
<feature type="transmembrane region" description="Helical" evidence="2">
    <location>
        <begin position="65"/>
        <end position="88"/>
    </location>
</feature>
<evidence type="ECO:0000259" key="3">
    <source>
        <dbReference type="Pfam" id="PF09990"/>
    </source>
</evidence>
<evidence type="ECO:0000313" key="4">
    <source>
        <dbReference type="EMBL" id="ARS38144.1"/>
    </source>
</evidence>
<feature type="transmembrane region" description="Helical" evidence="2">
    <location>
        <begin position="95"/>
        <end position="115"/>
    </location>
</feature>